<proteinExistence type="inferred from homology"/>
<dbReference type="InterPro" id="IPR008928">
    <property type="entry name" value="6-hairpin_glycosidase_sf"/>
</dbReference>
<dbReference type="Gene3D" id="1.50.10.10">
    <property type="match status" value="1"/>
</dbReference>
<feature type="chain" id="PRO_5004562735" description="Glycoside hydrolase family 88 protein" evidence="4">
    <location>
        <begin position="18"/>
        <end position="454"/>
    </location>
</feature>
<evidence type="ECO:0000313" key="6">
    <source>
        <dbReference type="Proteomes" id="UP000015241"/>
    </source>
</evidence>
<evidence type="ECO:0008006" key="7">
    <source>
        <dbReference type="Google" id="ProtNLM"/>
    </source>
</evidence>
<feature type="region of interest" description="Disordered" evidence="3">
    <location>
        <begin position="411"/>
        <end position="432"/>
    </location>
</feature>
<keyword evidence="1" id="KW-0378">Hydrolase</keyword>
<gene>
    <name evidence="5" type="ORF">FOMPIDRAFT_100560</name>
</gene>
<dbReference type="eggNOG" id="ENOG502S3MN">
    <property type="taxonomic scope" value="Eukaryota"/>
</dbReference>
<comment type="similarity">
    <text evidence="2">Belongs to the glycosyl hydrolase 88 family.</text>
</comment>
<keyword evidence="6" id="KW-1185">Reference proteome</keyword>
<organism evidence="5 6">
    <name type="scientific">Fomitopsis schrenkii</name>
    <name type="common">Brown rot fungus</name>
    <dbReference type="NCBI Taxonomy" id="2126942"/>
    <lineage>
        <taxon>Eukaryota</taxon>
        <taxon>Fungi</taxon>
        <taxon>Dikarya</taxon>
        <taxon>Basidiomycota</taxon>
        <taxon>Agaricomycotina</taxon>
        <taxon>Agaricomycetes</taxon>
        <taxon>Polyporales</taxon>
        <taxon>Fomitopsis</taxon>
    </lineage>
</organism>
<evidence type="ECO:0000313" key="5">
    <source>
        <dbReference type="EMBL" id="EPS98592.1"/>
    </source>
</evidence>
<evidence type="ECO:0000256" key="1">
    <source>
        <dbReference type="ARBA" id="ARBA00022801"/>
    </source>
</evidence>
<dbReference type="GO" id="GO:0000272">
    <property type="term" value="P:polysaccharide catabolic process"/>
    <property type="evidence" value="ECO:0007669"/>
    <property type="project" value="TreeGrafter"/>
</dbReference>
<dbReference type="AlphaFoldDB" id="S8E1D1"/>
<protein>
    <recommendedName>
        <fullName evidence="7">Glycoside hydrolase family 88 protein</fullName>
    </recommendedName>
</protein>
<evidence type="ECO:0000256" key="3">
    <source>
        <dbReference type="SAM" id="MobiDB-lite"/>
    </source>
</evidence>
<dbReference type="EMBL" id="KE504164">
    <property type="protein sequence ID" value="EPS98592.1"/>
    <property type="molecule type" value="Genomic_DNA"/>
</dbReference>
<dbReference type="PANTHER" id="PTHR36845">
    <property type="entry name" value="HYDROLASE, PUTATIVE (AFU_ORTHOLOGUE AFUA_7G05090)-RELATED"/>
    <property type="match status" value="1"/>
</dbReference>
<dbReference type="STRING" id="743788.S8E1D1"/>
<reference evidence="5 6" key="1">
    <citation type="journal article" date="2012" name="Science">
        <title>The Paleozoic origin of enzymatic lignin decomposition reconstructed from 31 fungal genomes.</title>
        <authorList>
            <person name="Floudas D."/>
            <person name="Binder M."/>
            <person name="Riley R."/>
            <person name="Barry K."/>
            <person name="Blanchette R.A."/>
            <person name="Henrissat B."/>
            <person name="Martinez A.T."/>
            <person name="Otillar R."/>
            <person name="Spatafora J.W."/>
            <person name="Yadav J.S."/>
            <person name="Aerts A."/>
            <person name="Benoit I."/>
            <person name="Boyd A."/>
            <person name="Carlson A."/>
            <person name="Copeland A."/>
            <person name="Coutinho P.M."/>
            <person name="de Vries R.P."/>
            <person name="Ferreira P."/>
            <person name="Findley K."/>
            <person name="Foster B."/>
            <person name="Gaskell J."/>
            <person name="Glotzer D."/>
            <person name="Gorecki P."/>
            <person name="Heitman J."/>
            <person name="Hesse C."/>
            <person name="Hori C."/>
            <person name="Igarashi K."/>
            <person name="Jurgens J.A."/>
            <person name="Kallen N."/>
            <person name="Kersten P."/>
            <person name="Kohler A."/>
            <person name="Kuees U."/>
            <person name="Kumar T.K.A."/>
            <person name="Kuo A."/>
            <person name="LaButti K."/>
            <person name="Larrondo L.F."/>
            <person name="Lindquist E."/>
            <person name="Ling A."/>
            <person name="Lombard V."/>
            <person name="Lucas S."/>
            <person name="Lundell T."/>
            <person name="Martin R."/>
            <person name="McLaughlin D.J."/>
            <person name="Morgenstern I."/>
            <person name="Morin E."/>
            <person name="Murat C."/>
            <person name="Nagy L.G."/>
            <person name="Nolan M."/>
            <person name="Ohm R.A."/>
            <person name="Patyshakuliyeva A."/>
            <person name="Rokas A."/>
            <person name="Ruiz-Duenas F.J."/>
            <person name="Sabat G."/>
            <person name="Salamov A."/>
            <person name="Samejima M."/>
            <person name="Schmutz J."/>
            <person name="Slot J.C."/>
            <person name="St John F."/>
            <person name="Stenlid J."/>
            <person name="Sun H."/>
            <person name="Sun S."/>
            <person name="Syed K."/>
            <person name="Tsang A."/>
            <person name="Wiebenga A."/>
            <person name="Young D."/>
            <person name="Pisabarro A."/>
            <person name="Eastwood D.C."/>
            <person name="Martin F."/>
            <person name="Cullen D."/>
            <person name="Grigoriev I.V."/>
            <person name="Hibbett D.S."/>
        </authorList>
    </citation>
    <scope>NUCLEOTIDE SEQUENCE</scope>
    <source>
        <strain evidence="6">FP-58527</strain>
    </source>
</reference>
<name>S8E1D1_FOMSC</name>
<dbReference type="SUPFAM" id="SSF48208">
    <property type="entry name" value="Six-hairpin glycosidases"/>
    <property type="match status" value="1"/>
</dbReference>
<dbReference type="GO" id="GO:0052757">
    <property type="term" value="F:chondroitin hydrolase activity"/>
    <property type="evidence" value="ECO:0007669"/>
    <property type="project" value="TreeGrafter"/>
</dbReference>
<keyword evidence="4" id="KW-0732">Signal</keyword>
<evidence type="ECO:0000256" key="2">
    <source>
        <dbReference type="ARBA" id="ARBA00038358"/>
    </source>
</evidence>
<dbReference type="PANTHER" id="PTHR36845:SF1">
    <property type="entry name" value="HYDROLASE, PUTATIVE (AFU_ORTHOLOGUE AFUA_7G05090)-RELATED"/>
    <property type="match status" value="1"/>
</dbReference>
<dbReference type="InParanoid" id="S8E1D1"/>
<feature type="signal peptide" evidence="4">
    <location>
        <begin position="1"/>
        <end position="17"/>
    </location>
</feature>
<accession>S8E1D1</accession>
<dbReference type="InterPro" id="IPR052369">
    <property type="entry name" value="UG_Glycosaminoglycan_Hydrolase"/>
</dbReference>
<evidence type="ECO:0000256" key="4">
    <source>
        <dbReference type="SAM" id="SignalP"/>
    </source>
</evidence>
<dbReference type="InterPro" id="IPR012341">
    <property type="entry name" value="6hp_glycosidase-like_sf"/>
</dbReference>
<dbReference type="Proteomes" id="UP000015241">
    <property type="component" value="Unassembled WGS sequence"/>
</dbReference>
<dbReference type="OrthoDB" id="2317065at2759"/>
<dbReference type="HOGENOM" id="CLU_027158_2_1_1"/>
<sequence length="454" mass="49588">MTVLTVLCLALSGVAVAATSFSTPPEELYSPLVVEKVQITALSPPNPMQYPQYTDRTEGKWQYFSPDTWTTGFFPATLYALNKRAELCNWGADNASEWLELGRQWSTAEVPLETSNTLGHDVGFVSYPFIDELTVDSGNETAVTAVNQFAVDLANRFSSIVGCTRSWDTANPNDFQVIIDNMMNLELFFVSANLTNNHTLVDMAISHANKTMQNHVRPDGSSYHVVEYDATTGDVIARFTAQGYSNSSTWSRGQAWGIYGFANMYYHTKISDFLETSRRMASYFLENIPEDGVVPWDFNAPTNPPRPADSSAAMIAATGLLFLAQQEASLSPANTTGYSYYVNSAIQLLRNNTALAWRPSWQSLLANGTVNNPQQNNLTGIVYGDYYFVEAGNQLLEMNITTCDGTVSPNATVAPSGSPSATGTTDHKSSSASLNFTPGVTLLAQCALFILLVV</sequence>